<reference evidence="2" key="1">
    <citation type="submission" date="2021-01" db="EMBL/GenBank/DDBJ databases">
        <title>Modified the classification status of verrucomicrobia.</title>
        <authorList>
            <person name="Feng X."/>
        </authorList>
    </citation>
    <scope>NUCLEOTIDE SEQUENCE</scope>
    <source>
        <strain evidence="2">KCTC 22041</strain>
    </source>
</reference>
<evidence type="ECO:0000256" key="1">
    <source>
        <dbReference type="SAM" id="MobiDB-lite"/>
    </source>
</evidence>
<protein>
    <submittedName>
        <fullName evidence="2">Uncharacterized protein</fullName>
    </submittedName>
</protein>
<proteinExistence type="predicted"/>
<dbReference type="Proteomes" id="UP000603141">
    <property type="component" value="Unassembled WGS sequence"/>
</dbReference>
<accession>A0A934SFV5</accession>
<organism evidence="2 3">
    <name type="scientific">Luteolibacter pohnpeiensis</name>
    <dbReference type="NCBI Taxonomy" id="454153"/>
    <lineage>
        <taxon>Bacteria</taxon>
        <taxon>Pseudomonadati</taxon>
        <taxon>Verrucomicrobiota</taxon>
        <taxon>Verrucomicrobiia</taxon>
        <taxon>Verrucomicrobiales</taxon>
        <taxon>Verrucomicrobiaceae</taxon>
        <taxon>Luteolibacter</taxon>
    </lineage>
</organism>
<dbReference type="AlphaFoldDB" id="A0A934SFV5"/>
<feature type="compositionally biased region" description="Basic and acidic residues" evidence="1">
    <location>
        <begin position="20"/>
        <end position="33"/>
    </location>
</feature>
<keyword evidence="3" id="KW-1185">Reference proteome</keyword>
<comment type="caution">
    <text evidence="2">The sequence shown here is derived from an EMBL/GenBank/DDBJ whole genome shotgun (WGS) entry which is preliminary data.</text>
</comment>
<gene>
    <name evidence="2" type="ORF">JIN85_18520</name>
</gene>
<feature type="region of interest" description="Disordered" evidence="1">
    <location>
        <begin position="20"/>
        <end position="44"/>
    </location>
</feature>
<name>A0A934SFV5_9BACT</name>
<evidence type="ECO:0000313" key="2">
    <source>
        <dbReference type="EMBL" id="MBK1884418.1"/>
    </source>
</evidence>
<sequence>MKKLQSAAYKAGITNGKAAEVRSRYHQEEEAKALPRPPLPKRYYRMPVEGYTTSDGVKVEGHTVTVEVVQP</sequence>
<dbReference type="EMBL" id="JAENIJ010000047">
    <property type="protein sequence ID" value="MBK1884418.1"/>
    <property type="molecule type" value="Genomic_DNA"/>
</dbReference>
<dbReference type="RefSeq" id="WP_200273585.1">
    <property type="nucleotide sequence ID" value="NZ_JAENIJ010000047.1"/>
</dbReference>
<evidence type="ECO:0000313" key="3">
    <source>
        <dbReference type="Proteomes" id="UP000603141"/>
    </source>
</evidence>